<dbReference type="InterPro" id="IPR011050">
    <property type="entry name" value="Pectin_lyase_fold/virulence"/>
</dbReference>
<dbReference type="InterPro" id="IPR024535">
    <property type="entry name" value="RHGA/B-epi-like_pectate_lyase"/>
</dbReference>
<accession>A0AAE0KCA2</accession>
<evidence type="ECO:0000256" key="1">
    <source>
        <dbReference type="SAM" id="MobiDB-lite"/>
    </source>
</evidence>
<dbReference type="Gene3D" id="2.160.20.10">
    <property type="entry name" value="Single-stranded right-handed beta-helix, Pectin lyase-like"/>
    <property type="match status" value="1"/>
</dbReference>
<dbReference type="SUPFAM" id="SSF51126">
    <property type="entry name" value="Pectin lyase-like"/>
    <property type="match status" value="1"/>
</dbReference>
<evidence type="ECO:0000256" key="2">
    <source>
        <dbReference type="SAM" id="SignalP"/>
    </source>
</evidence>
<organism evidence="4 5">
    <name type="scientific">Lasiosphaeria ovina</name>
    <dbReference type="NCBI Taxonomy" id="92902"/>
    <lineage>
        <taxon>Eukaryota</taxon>
        <taxon>Fungi</taxon>
        <taxon>Dikarya</taxon>
        <taxon>Ascomycota</taxon>
        <taxon>Pezizomycotina</taxon>
        <taxon>Sordariomycetes</taxon>
        <taxon>Sordariomycetidae</taxon>
        <taxon>Sordariales</taxon>
        <taxon>Lasiosphaeriaceae</taxon>
        <taxon>Lasiosphaeria</taxon>
    </lineage>
</organism>
<feature type="chain" id="PRO_5042181996" description="Rhamnogalacturonase A/B/Epimerase-like pectate lyase domain-containing protein" evidence="2">
    <location>
        <begin position="21"/>
        <end position="346"/>
    </location>
</feature>
<feature type="compositionally biased region" description="Basic and acidic residues" evidence="1">
    <location>
        <begin position="309"/>
        <end position="321"/>
    </location>
</feature>
<evidence type="ECO:0000313" key="5">
    <source>
        <dbReference type="Proteomes" id="UP001287356"/>
    </source>
</evidence>
<dbReference type="AlphaFoldDB" id="A0AAE0KCA2"/>
<protein>
    <recommendedName>
        <fullName evidence="3">Rhamnogalacturonase A/B/Epimerase-like pectate lyase domain-containing protein</fullName>
    </recommendedName>
</protein>
<dbReference type="InterPro" id="IPR012334">
    <property type="entry name" value="Pectin_lyas_fold"/>
</dbReference>
<feature type="region of interest" description="Disordered" evidence="1">
    <location>
        <begin position="301"/>
        <end position="346"/>
    </location>
</feature>
<comment type="caution">
    <text evidence="4">The sequence shown here is derived from an EMBL/GenBank/DDBJ whole genome shotgun (WGS) entry which is preliminary data.</text>
</comment>
<name>A0AAE0KCA2_9PEZI</name>
<dbReference type="Proteomes" id="UP001287356">
    <property type="component" value="Unassembled WGS sequence"/>
</dbReference>
<evidence type="ECO:0000259" key="3">
    <source>
        <dbReference type="Pfam" id="PF12708"/>
    </source>
</evidence>
<gene>
    <name evidence="4" type="ORF">B0T24DRAFT_666742</name>
</gene>
<keyword evidence="2" id="KW-0732">Signal</keyword>
<evidence type="ECO:0000313" key="4">
    <source>
        <dbReference type="EMBL" id="KAK3373502.1"/>
    </source>
</evidence>
<sequence>MARFSTVPLGALLVAEWSLAATHYKLEPTQQATALSVQSTTRATNLGNGTVVRGGYAGSKGAKQTAFVSAKMKPEANGYWLASLGALGAQPLAGGSDYQFFRNVVDDFGADNTGKTDTTEALNAAFLAGTYKICSPVVQYYYYTQFIGDPNNMPTVKGCDKFQGIALFDTGPYIPMQSDPQLLSLTSTTCPRTSSKVMVQVGNRGDVGTMEIVEMLFSVRGGTAGAVLMEWNVAASSQGAAAMFDRHYAEAWATATLGQAFTNAVFAAMEAQLAADERSDNSGATISYTGYFCTPPYRSGRVPAAGVPRPERPELGRVRGADDEDRRDDNGDAEAAAAAAADGGTG</sequence>
<dbReference type="Pfam" id="PF12708">
    <property type="entry name" value="Pect-lyase_RHGA_epim"/>
    <property type="match status" value="1"/>
</dbReference>
<dbReference type="EMBL" id="JAULSN010000004">
    <property type="protein sequence ID" value="KAK3373502.1"/>
    <property type="molecule type" value="Genomic_DNA"/>
</dbReference>
<feature type="signal peptide" evidence="2">
    <location>
        <begin position="1"/>
        <end position="20"/>
    </location>
</feature>
<reference evidence="4" key="2">
    <citation type="submission" date="2023-06" db="EMBL/GenBank/DDBJ databases">
        <authorList>
            <consortium name="Lawrence Berkeley National Laboratory"/>
            <person name="Haridas S."/>
            <person name="Hensen N."/>
            <person name="Bonometti L."/>
            <person name="Westerberg I."/>
            <person name="Brannstrom I.O."/>
            <person name="Guillou S."/>
            <person name="Cros-Aarteil S."/>
            <person name="Calhoun S."/>
            <person name="Kuo A."/>
            <person name="Mondo S."/>
            <person name="Pangilinan J."/>
            <person name="Riley R."/>
            <person name="Labutti K."/>
            <person name="Andreopoulos B."/>
            <person name="Lipzen A."/>
            <person name="Chen C."/>
            <person name="Yanf M."/>
            <person name="Daum C."/>
            <person name="Ng V."/>
            <person name="Clum A."/>
            <person name="Steindorff A."/>
            <person name="Ohm R."/>
            <person name="Martin F."/>
            <person name="Silar P."/>
            <person name="Natvig D."/>
            <person name="Lalanne C."/>
            <person name="Gautier V."/>
            <person name="Ament-Velasquez S.L."/>
            <person name="Kruys A."/>
            <person name="Hutchinson M.I."/>
            <person name="Powell A.J."/>
            <person name="Barry K."/>
            <person name="Miller A.N."/>
            <person name="Grigoriev I.V."/>
            <person name="Debuchy R."/>
            <person name="Gladieux P."/>
            <person name="Thoren M.H."/>
            <person name="Johannesson H."/>
        </authorList>
    </citation>
    <scope>NUCLEOTIDE SEQUENCE</scope>
    <source>
        <strain evidence="4">CBS 958.72</strain>
    </source>
</reference>
<proteinExistence type="predicted"/>
<feature type="domain" description="Rhamnogalacturonase A/B/Epimerase-like pectate lyase" evidence="3">
    <location>
        <begin position="101"/>
        <end position="176"/>
    </location>
</feature>
<feature type="compositionally biased region" description="Low complexity" evidence="1">
    <location>
        <begin position="333"/>
        <end position="346"/>
    </location>
</feature>
<keyword evidence="5" id="KW-1185">Reference proteome</keyword>
<reference evidence="4" key="1">
    <citation type="journal article" date="2023" name="Mol. Phylogenet. Evol.">
        <title>Genome-scale phylogeny and comparative genomics of the fungal order Sordariales.</title>
        <authorList>
            <person name="Hensen N."/>
            <person name="Bonometti L."/>
            <person name="Westerberg I."/>
            <person name="Brannstrom I.O."/>
            <person name="Guillou S."/>
            <person name="Cros-Aarteil S."/>
            <person name="Calhoun S."/>
            <person name="Haridas S."/>
            <person name="Kuo A."/>
            <person name="Mondo S."/>
            <person name="Pangilinan J."/>
            <person name="Riley R."/>
            <person name="LaButti K."/>
            <person name="Andreopoulos B."/>
            <person name="Lipzen A."/>
            <person name="Chen C."/>
            <person name="Yan M."/>
            <person name="Daum C."/>
            <person name="Ng V."/>
            <person name="Clum A."/>
            <person name="Steindorff A."/>
            <person name="Ohm R.A."/>
            <person name="Martin F."/>
            <person name="Silar P."/>
            <person name="Natvig D.O."/>
            <person name="Lalanne C."/>
            <person name="Gautier V."/>
            <person name="Ament-Velasquez S.L."/>
            <person name="Kruys A."/>
            <person name="Hutchinson M.I."/>
            <person name="Powell A.J."/>
            <person name="Barry K."/>
            <person name="Miller A.N."/>
            <person name="Grigoriev I.V."/>
            <person name="Debuchy R."/>
            <person name="Gladieux P."/>
            <person name="Hiltunen Thoren M."/>
            <person name="Johannesson H."/>
        </authorList>
    </citation>
    <scope>NUCLEOTIDE SEQUENCE</scope>
    <source>
        <strain evidence="4">CBS 958.72</strain>
    </source>
</reference>